<evidence type="ECO:0000313" key="3">
    <source>
        <dbReference type="EMBL" id="QXQ12685.1"/>
    </source>
</evidence>
<protein>
    <submittedName>
        <fullName evidence="3">DUF499 domain-containing protein</fullName>
    </submittedName>
</protein>
<accession>A0ABX8S4C5</accession>
<name>A0ABX8S4C5_9ACTN</name>
<dbReference type="InterPro" id="IPR041650">
    <property type="entry name" value="HEPN_Swt1"/>
</dbReference>
<dbReference type="Pfam" id="PF18731">
    <property type="entry name" value="HEPN_Swt1"/>
    <property type="match status" value="1"/>
</dbReference>
<feature type="compositionally biased region" description="Gly residues" evidence="1">
    <location>
        <begin position="1026"/>
        <end position="1036"/>
    </location>
</feature>
<reference evidence="3" key="1">
    <citation type="submission" date="2021-07" db="EMBL/GenBank/DDBJ databases">
        <title>Candidatus Kaistella beijingensis sp. nov. isolated from a municipal wastewater treatment plant is involved in sludge foaming.</title>
        <authorList>
            <person name="Song Y."/>
            <person name="Liu S.-J."/>
        </authorList>
    </citation>
    <scope>NUCLEOTIDE SEQUENCE</scope>
    <source>
        <strain evidence="3">DSM 43998</strain>
    </source>
</reference>
<feature type="region of interest" description="Disordered" evidence="1">
    <location>
        <begin position="1007"/>
        <end position="1044"/>
    </location>
</feature>
<organism evidence="3 4">
    <name type="scientific">Skermania pinensis</name>
    <dbReference type="NCBI Taxonomy" id="39122"/>
    <lineage>
        <taxon>Bacteria</taxon>
        <taxon>Bacillati</taxon>
        <taxon>Actinomycetota</taxon>
        <taxon>Actinomycetes</taxon>
        <taxon>Mycobacteriales</taxon>
        <taxon>Gordoniaceae</taxon>
        <taxon>Skermania</taxon>
    </lineage>
</organism>
<dbReference type="InterPro" id="IPR007555">
    <property type="entry name" value="DUF499"/>
</dbReference>
<evidence type="ECO:0000259" key="2">
    <source>
        <dbReference type="Pfam" id="PF18731"/>
    </source>
</evidence>
<dbReference type="RefSeq" id="WP_066467289.1">
    <property type="nucleotide sequence ID" value="NZ_CBCRUZ010000012.1"/>
</dbReference>
<evidence type="ECO:0000313" key="4">
    <source>
        <dbReference type="Proteomes" id="UP000887023"/>
    </source>
</evidence>
<feature type="domain" description="Swt1-like HEPN" evidence="2">
    <location>
        <begin position="11"/>
        <end position="128"/>
    </location>
</feature>
<sequence length="1118" mass="123759">MAQSNRDRVDRAFQLIAPALDTFLDRVLGPDLPPGTDWTVLLEAKENAPGRTFSRFDPQNSLKVIANNATHAYRRGWYPFRKHLSRAEESWATELIDVRNKHAHHDPFNGDDAYRALDTAERFLRAIGAPTGADEVKALRVDLRRVSLDQEDRRVAKVAGVTTVGSDNLPPWREVLSPHPDVASGNFHAAEFAANLANVARGEGDPEYADPVEFFRRTYLTGGLRDLITRMAKRMTGDRNASPVINLQTNFGGGKTHSMLALWHLASGRPLIEYPQELQELLAGIDLDSVRGRIQRVALVGNDIPPAEPRLEAGGVELNTLWGRLAWGLGGADAYELVAESDRAGTNPGSTLRELFELYTPAIILVDEWVAYARQLYDRDNLPAGTFDTQFTFAQTLTEAAATVPGIQVVISIPASDDATDDTGASDEEVGGEYGREALRRLQNVVRRTADQWRSANSEESFEIVRRRLFVPPDGGALGKISTTANAVVKFYRQHETQFPREVREPAYIDRIKRAYPVHPELFDRLYEDWSTLDRFQRTRGVLRLMNTIVGELWRAGDAAPLILPGTVPLDTDPVLTELTGYLSDQWKAIIDADVDGANSTPVQVDNGNPELFGKRRVARRLARTVFLGATPTLDTAHKGVDKSRIFLGAAIPGDVPGNFHAALDNLANTSTYLYSDGPRYWFDTQANTTRAARDYAEQLQVDDVWHEIEQRLRQHRGTSADGFVAVHAAPSDSGDVPDTQEARLVIVPPGHPHDRKRKDDSAAIGWARAVLEHRGSAARAYRNTLCFLAADHARSAELEAAAREYLAWNYVVDNVVPLDLKPQQKAQAEERKRRADETVRARLLDTYTWLIYPEQGPDQPHPVLSAIKAEGTTQNLAERAAKRAREQNQLVLTRAARLIRFDLDEHLSSIWLRDGQISVGELWTLYTTYTYLARLRDRAVLDAGVLSVVEQLLWEQEGFGIADGWDGEQYVGLVLPTDNDDVPYITDSTLLIEPARARAQRDREIDEYGDAGRGEPDDDAPTSGTGSGHGGGGEPAGPRPKTRYFGVAALDPDRYAADFSKIAGEVLQHLAAQPGVALEVRLEIGATAPAGFDDGRIRTVSENATTLKFDQSGFEES</sequence>
<proteinExistence type="predicted"/>
<dbReference type="EMBL" id="CP079105">
    <property type="protein sequence ID" value="QXQ12685.1"/>
    <property type="molecule type" value="Genomic_DNA"/>
</dbReference>
<evidence type="ECO:0000256" key="1">
    <source>
        <dbReference type="SAM" id="MobiDB-lite"/>
    </source>
</evidence>
<feature type="compositionally biased region" description="Basic and acidic residues" evidence="1">
    <location>
        <begin position="1007"/>
        <end position="1016"/>
    </location>
</feature>
<dbReference type="Pfam" id="PF04465">
    <property type="entry name" value="DUF499"/>
    <property type="match status" value="1"/>
</dbReference>
<keyword evidence="4" id="KW-1185">Reference proteome</keyword>
<gene>
    <name evidence="3" type="ORF">KV203_12055</name>
</gene>
<dbReference type="Proteomes" id="UP000887023">
    <property type="component" value="Chromosome"/>
</dbReference>